<sequence>MKNLGDLKSLFLACALLLSGCVTATKPVPVDAVTFFSSSSNDTLTAIEVAKDIASIFPDLSHAFIHNSASVVGRVHFS</sequence>
<gene>
    <name evidence="2" type="ORF">GTP27_22920</name>
</gene>
<dbReference type="Proteomes" id="UP000478090">
    <property type="component" value="Unassembled WGS sequence"/>
</dbReference>
<evidence type="ECO:0000256" key="1">
    <source>
        <dbReference type="SAM" id="SignalP"/>
    </source>
</evidence>
<keyword evidence="3" id="KW-1185">Reference proteome</keyword>
<keyword evidence="1" id="KW-0732">Signal</keyword>
<reference evidence="2 3" key="1">
    <citation type="submission" date="2019-12" db="EMBL/GenBank/DDBJ databases">
        <title>Novel species isolated from a subtropical stream in China.</title>
        <authorList>
            <person name="Lu H."/>
        </authorList>
    </citation>
    <scope>NUCLEOTIDE SEQUENCE [LARGE SCALE GENOMIC DNA]</scope>
    <source>
        <strain evidence="2 3">CY13W</strain>
    </source>
</reference>
<name>A0ABW9VSW1_9BURK</name>
<organism evidence="2 3">
    <name type="scientific">Duganella qianjiadongensis</name>
    <dbReference type="NCBI Taxonomy" id="2692176"/>
    <lineage>
        <taxon>Bacteria</taxon>
        <taxon>Pseudomonadati</taxon>
        <taxon>Pseudomonadota</taxon>
        <taxon>Betaproteobacteria</taxon>
        <taxon>Burkholderiales</taxon>
        <taxon>Oxalobacteraceae</taxon>
        <taxon>Telluria group</taxon>
        <taxon>Duganella</taxon>
    </lineage>
</organism>
<evidence type="ECO:0000313" key="3">
    <source>
        <dbReference type="Proteomes" id="UP000478090"/>
    </source>
</evidence>
<feature type="signal peptide" evidence="1">
    <location>
        <begin position="1"/>
        <end position="24"/>
    </location>
</feature>
<accession>A0ABW9VSW1</accession>
<dbReference type="PROSITE" id="PS51257">
    <property type="entry name" value="PROKAR_LIPOPROTEIN"/>
    <property type="match status" value="1"/>
</dbReference>
<proteinExistence type="predicted"/>
<dbReference type="EMBL" id="WWCM01000038">
    <property type="protein sequence ID" value="MYM42155.1"/>
    <property type="molecule type" value="Genomic_DNA"/>
</dbReference>
<feature type="chain" id="PRO_5045696062" evidence="1">
    <location>
        <begin position="25"/>
        <end position="78"/>
    </location>
</feature>
<comment type="caution">
    <text evidence="2">The sequence shown here is derived from an EMBL/GenBank/DDBJ whole genome shotgun (WGS) entry which is preliminary data.</text>
</comment>
<evidence type="ECO:0000313" key="2">
    <source>
        <dbReference type="EMBL" id="MYM42155.1"/>
    </source>
</evidence>
<protein>
    <submittedName>
        <fullName evidence="2">Uncharacterized protein</fullName>
    </submittedName>
</protein>